<evidence type="ECO:0000256" key="1">
    <source>
        <dbReference type="SAM" id="Phobius"/>
    </source>
</evidence>
<dbReference type="EMBL" id="BAABJP010000043">
    <property type="protein sequence ID" value="GAA5170073.1"/>
    <property type="molecule type" value="Genomic_DNA"/>
</dbReference>
<feature type="transmembrane region" description="Helical" evidence="1">
    <location>
        <begin position="6"/>
        <end position="28"/>
    </location>
</feature>
<proteinExistence type="predicted"/>
<comment type="caution">
    <text evidence="2">The sequence shown here is derived from an EMBL/GenBank/DDBJ whole genome shotgun (WGS) entry which is preliminary data.</text>
</comment>
<evidence type="ECO:0000313" key="2">
    <source>
        <dbReference type="EMBL" id="GAA5170073.1"/>
    </source>
</evidence>
<protein>
    <submittedName>
        <fullName evidence="2">Uncharacterized protein</fullName>
    </submittedName>
</protein>
<keyword evidence="1" id="KW-0472">Membrane</keyword>
<keyword evidence="3" id="KW-1185">Reference proteome</keyword>
<accession>A0ABP9R1Y5</accession>
<sequence length="346" mass="39127">MGLWLGVAAALLTILVLFGLLVLVGYLFRARLRAWAQSQLAEISGPAVVRSLPPRTALQAVLAPLYGDKAVHDDVLLAVLGGAGREWDGRDTMASRVVDAHFLLRSLDETTCRSEATWTYEFTPVQDSHLLVIFGTHDREIAASVMRERLYPLYELWLLNTEDELEDFVGELRAAMEIGVSYRDTDGMLHTVPPRAHPGEEVRLRDFPEVIRLPTEQNGHDLRIVRYYLHELADDDHVVDTVQSVTVRASNNAENRGFFAWTAPYPCFVRSVVFDLTDLAREGETLAYRVVPSAAGWYRLDVEREWVVGVGTLRFELNSWMLTGHGVTLVWRSLDGVERKRGLRER</sequence>
<dbReference type="RefSeq" id="WP_185063540.1">
    <property type="nucleotide sequence ID" value="NZ_BAABJP010000043.1"/>
</dbReference>
<gene>
    <name evidence="2" type="ORF">GCM10023321_66600</name>
</gene>
<keyword evidence="1" id="KW-1133">Transmembrane helix</keyword>
<dbReference type="Proteomes" id="UP001428817">
    <property type="component" value="Unassembled WGS sequence"/>
</dbReference>
<keyword evidence="1" id="KW-0812">Transmembrane</keyword>
<reference evidence="3" key="1">
    <citation type="journal article" date="2019" name="Int. J. Syst. Evol. Microbiol.">
        <title>The Global Catalogue of Microorganisms (GCM) 10K type strain sequencing project: providing services to taxonomists for standard genome sequencing and annotation.</title>
        <authorList>
            <consortium name="The Broad Institute Genomics Platform"/>
            <consortium name="The Broad Institute Genome Sequencing Center for Infectious Disease"/>
            <person name="Wu L."/>
            <person name="Ma J."/>
        </authorList>
    </citation>
    <scope>NUCLEOTIDE SEQUENCE [LARGE SCALE GENOMIC DNA]</scope>
    <source>
        <strain evidence="3">JCM 18303</strain>
    </source>
</reference>
<evidence type="ECO:0000313" key="3">
    <source>
        <dbReference type="Proteomes" id="UP001428817"/>
    </source>
</evidence>
<organism evidence="2 3">
    <name type="scientific">Pseudonocardia eucalypti</name>
    <dbReference type="NCBI Taxonomy" id="648755"/>
    <lineage>
        <taxon>Bacteria</taxon>
        <taxon>Bacillati</taxon>
        <taxon>Actinomycetota</taxon>
        <taxon>Actinomycetes</taxon>
        <taxon>Pseudonocardiales</taxon>
        <taxon>Pseudonocardiaceae</taxon>
        <taxon>Pseudonocardia</taxon>
    </lineage>
</organism>
<name>A0ABP9R1Y5_9PSEU</name>